<evidence type="ECO:0000256" key="5">
    <source>
        <dbReference type="ARBA" id="ARBA00022824"/>
    </source>
</evidence>
<evidence type="ECO:0000313" key="10">
    <source>
        <dbReference type="EMBL" id="GIL46783.1"/>
    </source>
</evidence>
<evidence type="ECO:0000256" key="2">
    <source>
        <dbReference type="ARBA" id="ARBA00007324"/>
    </source>
</evidence>
<evidence type="ECO:0000256" key="6">
    <source>
        <dbReference type="ARBA" id="ARBA00022989"/>
    </source>
</evidence>
<evidence type="ECO:0000313" key="11">
    <source>
        <dbReference type="Proteomes" id="UP000747399"/>
    </source>
</evidence>
<comment type="subcellular location">
    <subcellularLocation>
        <location evidence="1 9">Endoplasmic reticulum membrane</location>
        <topology evidence="1 9">Multi-pass membrane protein</topology>
    </subcellularLocation>
</comment>
<gene>
    <name evidence="10" type="ORF">Vafri_3674</name>
</gene>
<comment type="caution">
    <text evidence="10">The sequence shown here is derived from an EMBL/GenBank/DDBJ whole genome shotgun (WGS) entry which is preliminary data.</text>
</comment>
<evidence type="ECO:0000256" key="3">
    <source>
        <dbReference type="ARBA" id="ARBA00017057"/>
    </source>
</evidence>
<protein>
    <recommendedName>
        <fullName evidence="3 9">Signal peptidase complex subunit 2</fullName>
    </recommendedName>
</protein>
<feature type="transmembrane region" description="Helical" evidence="9">
    <location>
        <begin position="60"/>
        <end position="78"/>
    </location>
</feature>
<evidence type="ECO:0000256" key="4">
    <source>
        <dbReference type="ARBA" id="ARBA00022692"/>
    </source>
</evidence>
<evidence type="ECO:0000256" key="1">
    <source>
        <dbReference type="ARBA" id="ARBA00004477"/>
    </source>
</evidence>
<evidence type="ECO:0000256" key="7">
    <source>
        <dbReference type="ARBA" id="ARBA00023136"/>
    </source>
</evidence>
<name>A0A8J4ASF6_9CHLO</name>
<dbReference type="AlphaFoldDB" id="A0A8J4ASF6"/>
<comment type="similarity">
    <text evidence="2 9">Belongs to the SPCS2 family.</text>
</comment>
<dbReference type="EMBL" id="BNCO01000004">
    <property type="protein sequence ID" value="GIL46783.1"/>
    <property type="molecule type" value="Genomic_DNA"/>
</dbReference>
<keyword evidence="7 9" id="KW-0472">Membrane</keyword>
<dbReference type="GO" id="GO:0005787">
    <property type="term" value="C:signal peptidase complex"/>
    <property type="evidence" value="ECO:0007669"/>
    <property type="project" value="UniProtKB-UniRule"/>
</dbReference>
<keyword evidence="6 9" id="KW-1133">Transmembrane helix</keyword>
<comment type="function">
    <text evidence="8 9">Component of the signal peptidase complex (SPC) which catalyzes the cleavage of N-terminal signal sequences from nascent proteins as they are translocated into the lumen of the endoplasmic reticulum. Enhances the enzymatic activity of SPC and facilitates the interactions between different components of the translocation site.</text>
</comment>
<keyword evidence="4 9" id="KW-0812">Transmembrane</keyword>
<dbReference type="PANTHER" id="PTHR13085">
    <property type="entry name" value="MICROSOMAL SIGNAL PEPTIDASE 25 KDA SUBUNIT"/>
    <property type="match status" value="1"/>
</dbReference>
<organism evidence="10 11">
    <name type="scientific">Volvox africanus</name>
    <dbReference type="NCBI Taxonomy" id="51714"/>
    <lineage>
        <taxon>Eukaryota</taxon>
        <taxon>Viridiplantae</taxon>
        <taxon>Chlorophyta</taxon>
        <taxon>core chlorophytes</taxon>
        <taxon>Chlorophyceae</taxon>
        <taxon>CS clade</taxon>
        <taxon>Chlamydomonadales</taxon>
        <taxon>Volvocaceae</taxon>
        <taxon>Volvox</taxon>
    </lineage>
</organism>
<evidence type="ECO:0000256" key="8">
    <source>
        <dbReference type="ARBA" id="ARBA00045608"/>
    </source>
</evidence>
<dbReference type="GO" id="GO:0008233">
    <property type="term" value="F:peptidase activity"/>
    <property type="evidence" value="ECO:0007669"/>
    <property type="project" value="UniProtKB-UniRule"/>
</dbReference>
<keyword evidence="5 9" id="KW-0256">Endoplasmic reticulum</keyword>
<feature type="transmembrane region" description="Helical" evidence="9">
    <location>
        <begin position="84"/>
        <end position="106"/>
    </location>
</feature>
<accession>A0A8J4ASF6</accession>
<dbReference type="InterPro" id="IPR009582">
    <property type="entry name" value="Spc2/SPCS2"/>
</dbReference>
<proteinExistence type="inferred from homology"/>
<sequence>MGRNKKPEPVKVPANAEPARDPIRLSNLYDAGALKGTLDEFAREVILDQGHQEDTSINNVKIALGLAAIACAIYSQYGPGKFPANWWMVFGCVMSYIVLTFVMNVYSWKMEADAFLVTKPFRGGKGLRLSSRMARFSDEYSLVLTDRKDPKIEVMNTVRIPNFFHADGYLAESAWRAEVEKLWRAFEEKQGDKAKKRD</sequence>
<reference evidence="10" key="1">
    <citation type="journal article" date="2021" name="Proc. Natl. Acad. Sci. U.S.A.">
        <title>Three genomes in the algal genus Volvox reveal the fate of a haploid sex-determining region after a transition to homothallism.</title>
        <authorList>
            <person name="Yamamoto K."/>
            <person name="Hamaji T."/>
            <person name="Kawai-Toyooka H."/>
            <person name="Matsuzaki R."/>
            <person name="Takahashi F."/>
            <person name="Nishimura Y."/>
            <person name="Kawachi M."/>
            <person name="Noguchi H."/>
            <person name="Minakuchi Y."/>
            <person name="Umen J.G."/>
            <person name="Toyoda A."/>
            <person name="Nozaki H."/>
        </authorList>
    </citation>
    <scope>NUCLEOTIDE SEQUENCE</scope>
    <source>
        <strain evidence="10">NIES-3780</strain>
    </source>
</reference>
<dbReference type="PANTHER" id="PTHR13085:SF0">
    <property type="entry name" value="SIGNAL PEPTIDASE COMPLEX SUBUNIT 2"/>
    <property type="match status" value="1"/>
</dbReference>
<dbReference type="Proteomes" id="UP000747399">
    <property type="component" value="Unassembled WGS sequence"/>
</dbReference>
<keyword evidence="11" id="KW-1185">Reference proteome</keyword>
<dbReference type="GO" id="GO:0006465">
    <property type="term" value="P:signal peptide processing"/>
    <property type="evidence" value="ECO:0007669"/>
    <property type="project" value="UniProtKB-UniRule"/>
</dbReference>
<evidence type="ECO:0000256" key="9">
    <source>
        <dbReference type="RuleBase" id="RU368033"/>
    </source>
</evidence>
<dbReference type="Pfam" id="PF06703">
    <property type="entry name" value="SPC25"/>
    <property type="match status" value="1"/>
</dbReference>
<dbReference type="GO" id="GO:0045047">
    <property type="term" value="P:protein targeting to ER"/>
    <property type="evidence" value="ECO:0007669"/>
    <property type="project" value="TreeGrafter"/>
</dbReference>